<keyword evidence="6 8" id="KW-1133">Transmembrane helix</keyword>
<name>A0ABV7DU26_9RHOB</name>
<dbReference type="Proteomes" id="UP001595445">
    <property type="component" value="Unassembled WGS sequence"/>
</dbReference>
<dbReference type="PANTHER" id="PTHR21716">
    <property type="entry name" value="TRANSMEMBRANE PROTEIN"/>
    <property type="match status" value="1"/>
</dbReference>
<evidence type="ECO:0000256" key="5">
    <source>
        <dbReference type="ARBA" id="ARBA00022692"/>
    </source>
</evidence>
<feature type="transmembrane region" description="Helical" evidence="8">
    <location>
        <begin position="231"/>
        <end position="256"/>
    </location>
</feature>
<evidence type="ECO:0000313" key="9">
    <source>
        <dbReference type="EMBL" id="MFC3086007.1"/>
    </source>
</evidence>
<feature type="transmembrane region" description="Helical" evidence="8">
    <location>
        <begin position="48"/>
        <end position="66"/>
    </location>
</feature>
<dbReference type="RefSeq" id="WP_197643075.1">
    <property type="nucleotide sequence ID" value="NZ_JAEACP010000008.1"/>
</dbReference>
<keyword evidence="3" id="KW-0813">Transport</keyword>
<dbReference type="PANTHER" id="PTHR21716:SF53">
    <property type="entry name" value="PERMEASE PERM-RELATED"/>
    <property type="match status" value="1"/>
</dbReference>
<protein>
    <submittedName>
        <fullName evidence="9">AI-2E family transporter</fullName>
    </submittedName>
</protein>
<evidence type="ECO:0000256" key="7">
    <source>
        <dbReference type="ARBA" id="ARBA00023136"/>
    </source>
</evidence>
<evidence type="ECO:0000256" key="6">
    <source>
        <dbReference type="ARBA" id="ARBA00022989"/>
    </source>
</evidence>
<feature type="transmembrane region" description="Helical" evidence="8">
    <location>
        <begin position="338"/>
        <end position="363"/>
    </location>
</feature>
<organism evidence="9 10">
    <name type="scientific">Tabrizicola soli</name>
    <dbReference type="NCBI Taxonomy" id="2185115"/>
    <lineage>
        <taxon>Bacteria</taxon>
        <taxon>Pseudomonadati</taxon>
        <taxon>Pseudomonadota</taxon>
        <taxon>Alphaproteobacteria</taxon>
        <taxon>Rhodobacterales</taxon>
        <taxon>Paracoccaceae</taxon>
        <taxon>Tabrizicola</taxon>
    </lineage>
</organism>
<dbReference type="Pfam" id="PF01594">
    <property type="entry name" value="AI-2E_transport"/>
    <property type="match status" value="1"/>
</dbReference>
<comment type="subcellular location">
    <subcellularLocation>
        <location evidence="1">Cell membrane</location>
        <topology evidence="1">Multi-pass membrane protein</topology>
    </subcellularLocation>
</comment>
<sequence>MPEEPAAPNDLTLPFSPDPPPGATSVASLRTLATITVVCAILYVAKDLFLPLALGMLIAFILTPVVNALRHRGLRDTVAIVLTVLSAATLVGAFVLILAFQISQIGSNLPQYQGNVLTKIDSLLDAGKDSRIISHLQGLVERISDRLAAESAVTDDAAMKVEVVEHTGLKDWLTGVILPAMTPVGIFGLIFVVAIFALLERGALRDRLVQLIGGTNILATSRLLAEAGARVSTYLFAQLVVNVIYAVPIWLGLWLIGVPNALFFGLVTLVMRFVPYIGSAISALLPLLMAFAVSPDWSLVLWTGALFLVVEFTTSNFIEPWFYGQRTGLSPLAVIVSAMFWTWLWGPVGLIMATPLTVCLVVVGHHVPSLRLFPIMLGDQPVLAESARLYDRLLAGHSFAFTEAATASTAQNYLADYYDRSAIPALALAQADHEAGLLSDYQTNRIAHSAWSLTEDLEAVVEDELASAAEAPAEGAEAAPLVSNGVLDGLGKRIAVMGARTGLDDAAAQMLSQALRAEGAESRAVPHRSLMPRALGDLDPQTLVLVSLDASLPRSVDFQLRQLRRRLPGIRIGLALWPPEDGPLPEPAGADFVVRGMEAVLSAAFDRPSPTEKAGQSPARPA</sequence>
<dbReference type="InterPro" id="IPR002549">
    <property type="entry name" value="AI-2E-like"/>
</dbReference>
<keyword evidence="10" id="KW-1185">Reference proteome</keyword>
<feature type="transmembrane region" description="Helical" evidence="8">
    <location>
        <begin position="299"/>
        <end position="318"/>
    </location>
</feature>
<proteinExistence type="inferred from homology"/>
<feature type="transmembrane region" description="Helical" evidence="8">
    <location>
        <begin position="176"/>
        <end position="199"/>
    </location>
</feature>
<evidence type="ECO:0000256" key="1">
    <source>
        <dbReference type="ARBA" id="ARBA00004651"/>
    </source>
</evidence>
<evidence type="ECO:0000256" key="4">
    <source>
        <dbReference type="ARBA" id="ARBA00022475"/>
    </source>
</evidence>
<gene>
    <name evidence="9" type="ORF">ACFOD6_08090</name>
</gene>
<comment type="caution">
    <text evidence="9">The sequence shown here is derived from an EMBL/GenBank/DDBJ whole genome shotgun (WGS) entry which is preliminary data.</text>
</comment>
<reference evidence="10" key="1">
    <citation type="journal article" date="2019" name="Int. J. Syst. Evol. Microbiol.">
        <title>The Global Catalogue of Microorganisms (GCM) 10K type strain sequencing project: providing services to taxonomists for standard genome sequencing and annotation.</title>
        <authorList>
            <consortium name="The Broad Institute Genomics Platform"/>
            <consortium name="The Broad Institute Genome Sequencing Center for Infectious Disease"/>
            <person name="Wu L."/>
            <person name="Ma J."/>
        </authorList>
    </citation>
    <scope>NUCLEOTIDE SEQUENCE [LARGE SCALE GENOMIC DNA]</scope>
    <source>
        <strain evidence="10">KCTC 62102</strain>
    </source>
</reference>
<keyword evidence="5 8" id="KW-0812">Transmembrane</keyword>
<evidence type="ECO:0000313" key="10">
    <source>
        <dbReference type="Proteomes" id="UP001595445"/>
    </source>
</evidence>
<evidence type="ECO:0000256" key="8">
    <source>
        <dbReference type="SAM" id="Phobius"/>
    </source>
</evidence>
<evidence type="ECO:0000256" key="2">
    <source>
        <dbReference type="ARBA" id="ARBA00009773"/>
    </source>
</evidence>
<evidence type="ECO:0000256" key="3">
    <source>
        <dbReference type="ARBA" id="ARBA00022448"/>
    </source>
</evidence>
<feature type="transmembrane region" description="Helical" evidence="8">
    <location>
        <begin position="262"/>
        <end position="287"/>
    </location>
</feature>
<dbReference type="EMBL" id="JBHRSM010000013">
    <property type="protein sequence ID" value="MFC3086007.1"/>
    <property type="molecule type" value="Genomic_DNA"/>
</dbReference>
<accession>A0ABV7DU26</accession>
<comment type="similarity">
    <text evidence="2">Belongs to the autoinducer-2 exporter (AI-2E) (TC 2.A.86) family.</text>
</comment>
<feature type="transmembrane region" description="Helical" evidence="8">
    <location>
        <begin position="78"/>
        <end position="102"/>
    </location>
</feature>
<keyword evidence="4" id="KW-1003">Cell membrane</keyword>
<keyword evidence="7 8" id="KW-0472">Membrane</keyword>